<evidence type="ECO:0000313" key="2">
    <source>
        <dbReference type="EMBL" id="TNY18815.1"/>
    </source>
</evidence>
<dbReference type="Pfam" id="PF12937">
    <property type="entry name" value="F-box-like"/>
    <property type="match status" value="1"/>
</dbReference>
<dbReference type="EMBL" id="SOZI01000120">
    <property type="protein sequence ID" value="TNY18815.1"/>
    <property type="molecule type" value="Genomic_DNA"/>
</dbReference>
<dbReference type="SUPFAM" id="SSF81383">
    <property type="entry name" value="F-box domain"/>
    <property type="match status" value="1"/>
</dbReference>
<reference evidence="2 3" key="1">
    <citation type="submission" date="2019-03" db="EMBL/GenBank/DDBJ databases">
        <title>Rhodosporidium diobovatum UCD-FST 08-225 genome sequencing, assembly, and annotation.</title>
        <authorList>
            <person name="Fakankun I.U."/>
            <person name="Fristensky B."/>
            <person name="Levin D.B."/>
        </authorList>
    </citation>
    <scope>NUCLEOTIDE SEQUENCE [LARGE SCALE GENOMIC DNA]</scope>
    <source>
        <strain evidence="2 3">UCD-FST 08-225</strain>
    </source>
</reference>
<dbReference type="AlphaFoldDB" id="A0A5C5FQA9"/>
<accession>A0A5C5FQA9</accession>
<evidence type="ECO:0000313" key="3">
    <source>
        <dbReference type="Proteomes" id="UP000311382"/>
    </source>
</evidence>
<organism evidence="2 3">
    <name type="scientific">Rhodotorula diobovata</name>
    <dbReference type="NCBI Taxonomy" id="5288"/>
    <lineage>
        <taxon>Eukaryota</taxon>
        <taxon>Fungi</taxon>
        <taxon>Dikarya</taxon>
        <taxon>Basidiomycota</taxon>
        <taxon>Pucciniomycotina</taxon>
        <taxon>Microbotryomycetes</taxon>
        <taxon>Sporidiobolales</taxon>
        <taxon>Sporidiobolaceae</taxon>
        <taxon>Rhodotorula</taxon>
    </lineage>
</organism>
<gene>
    <name evidence="2" type="ORF">DMC30DRAFT_35575</name>
</gene>
<comment type="caution">
    <text evidence="2">The sequence shown here is derived from an EMBL/GenBank/DDBJ whole genome shotgun (WGS) entry which is preliminary data.</text>
</comment>
<dbReference type="InterPro" id="IPR001810">
    <property type="entry name" value="F-box_dom"/>
</dbReference>
<dbReference type="InterPro" id="IPR036047">
    <property type="entry name" value="F-box-like_dom_sf"/>
</dbReference>
<proteinExistence type="predicted"/>
<dbReference type="Proteomes" id="UP000311382">
    <property type="component" value="Unassembled WGS sequence"/>
</dbReference>
<evidence type="ECO:0000259" key="1">
    <source>
        <dbReference type="Pfam" id="PF12937"/>
    </source>
</evidence>
<feature type="domain" description="F-box" evidence="1">
    <location>
        <begin position="15"/>
        <end position="71"/>
    </location>
</feature>
<sequence>MLDSPAPQQQTCHIYRLPNELLVKIFAHLDLAAAHGLEWVPDDGKRPALVAVSSTSKRFHLVAQPVLWRRLAAAPTSWRGGGWGSPPVAGPYELLVQACEASPINAQACRSRALDHRARFCGTESLGMWDWAALLPNVEELDIRNTSPLSMSAMALLGRLRRLAVTASTICPHSTISFPRLEFVNFVSVRLEPSPCRKVCFTSAVLPALRQLCVRNWQEGWPFPLELLAQLDFLYVDARNPFDSSPYLGIHVIDAIPLNLPVLCRAGIYPNADIHHVALPLVPLPPFLWIAINLGSEVEDEQGRWSLNYVGLLGEIRLLFARQPHLRLFLVPRELWWIPQDAPPRASWEKWAVEVECAKRGIDIRLYEQSPPLDGIGVPEFRAYLREKGVAAGPGDCVECDDVPTSAFEIESVEQRSPRAAAAPVSAQRALRRLVGDRCASIRSDYTLRASRRFTLSQQRALLVHPSRLTGPEEAPALRDSGFGLSFDGARDASDRLNHSASSVSWLCTCGRRSSLWLELSPDRRQSAKVARRDRSAGRGSLAANAATLEWEREEMHDGIMIAPTRQEI</sequence>
<keyword evidence="3" id="KW-1185">Reference proteome</keyword>
<name>A0A5C5FQA9_9BASI</name>
<protein>
    <recommendedName>
        <fullName evidence="1">F-box domain-containing protein</fullName>
    </recommendedName>
</protein>
<dbReference type="Gene3D" id="1.20.1280.50">
    <property type="match status" value="1"/>
</dbReference>